<dbReference type="GO" id="GO:0006032">
    <property type="term" value="P:chitin catabolic process"/>
    <property type="evidence" value="ECO:0007669"/>
    <property type="project" value="InterPro"/>
</dbReference>
<dbReference type="GO" id="GO:0006508">
    <property type="term" value="P:proteolysis"/>
    <property type="evidence" value="ECO:0007669"/>
    <property type="project" value="InterPro"/>
</dbReference>
<dbReference type="PANTHER" id="PTHR34408">
    <property type="entry name" value="FAMILY PROTEIN, PUTATIVE-RELATED"/>
    <property type="match status" value="1"/>
</dbReference>
<feature type="compositionally biased region" description="Low complexity" evidence="1">
    <location>
        <begin position="214"/>
        <end position="228"/>
    </location>
</feature>
<dbReference type="InterPro" id="IPR029058">
    <property type="entry name" value="AB_hydrolase_fold"/>
</dbReference>
<accession>A0A923MN77</accession>
<evidence type="ECO:0000259" key="2">
    <source>
        <dbReference type="Pfam" id="PF00112"/>
    </source>
</evidence>
<dbReference type="GO" id="GO:0016998">
    <property type="term" value="P:cell wall macromolecule catabolic process"/>
    <property type="evidence" value="ECO:0007669"/>
    <property type="project" value="InterPro"/>
</dbReference>
<feature type="domain" description="Glycoside hydrolase family 19 catalytic" evidence="3">
    <location>
        <begin position="38"/>
        <end position="140"/>
    </location>
</feature>
<evidence type="ECO:0000313" key="5">
    <source>
        <dbReference type="Proteomes" id="UP000608513"/>
    </source>
</evidence>
<dbReference type="GO" id="GO:0008234">
    <property type="term" value="F:cysteine-type peptidase activity"/>
    <property type="evidence" value="ECO:0007669"/>
    <property type="project" value="InterPro"/>
</dbReference>
<comment type="caution">
    <text evidence="4">The sequence shown here is derived from an EMBL/GenBank/DDBJ whole genome shotgun (WGS) entry which is preliminary data.</text>
</comment>
<dbReference type="InterPro" id="IPR023346">
    <property type="entry name" value="Lysozyme-like_dom_sf"/>
</dbReference>
<gene>
    <name evidence="4" type="ORF">H8N03_01150</name>
</gene>
<sequence length="875" mass="96539">MLDASHLEQIMRQASRQRLKDFAPHLEAAMREFGIDQNLRRAAAFVAQLAHESGQFRFMQELWGPTEAQKRYEPVTTLSKRLGNTQKGDGFRYRGRGPIQVTGRANYATYGQLLDLDLVSDPDQAASASVGFRVAGQFWNRNGLNALADADDFEGITRRINGGINGLEDRKRFYEIALQVLAPVFPVQAAPRAAKAAPPAEALERGAEAVRELAPPARAKKAPSPAKGKPARNLDVRRDTLDFRDIMYVPTLIEVPTHIPLGDYLDVAVPILDQGQEGACTGYGLATVCNYLLLRRKVIPDAVPVSPRMLYHLAKRYDEWPGEKYDGSSARGAMKGWHKHGVCPESIYSSEGKDTGLELTDERTSEARRRPLGAYFRVNHKDIVAMHSAIAEVGILYATCTVHQGWDEVDERGIIRMSEKVLGGHAFAIVAFDDEGFWLQNSWGPDWGFGGFARISYDDWLRNGTDVWVARLGAPVILRTAESTATAHSAAARESVAYAFSDLRPHIVAIGNDGELRPGGDYGTSESGLATIFKQDIPRVTQGWGKRRILLYAHGGLVSEADAVQRLADYRPALLEGEVYPLAFIWKTDYWTTITNMLQDAVRRRRPEGVLDAAKDFMLDRLDDALEPLARVLTGKASWDEMKENALRASKAGGGALAVVKHLAGLQKTLGPIEVHLVGHSAGSILLAPLLTQLGAAGIDVATCTLWAPACNMEVFEDHYRPALEKQRIGQFALYVLGDKVEQDDHCAHIYNKSLLYLVSNAFEKQPRIPLFRDDGVPLLGMEKFLDAVRPLLRGPHELVIAPDRDKLSTAMAHGAFDDDPATVASTFRRIVSFGVAGAAKARQPAAAMPEMEFHRSGSALRNRREVIDMRSRAR</sequence>
<dbReference type="InterPro" id="IPR000668">
    <property type="entry name" value="Peptidase_C1A_C"/>
</dbReference>
<dbReference type="SUPFAM" id="SSF54001">
    <property type="entry name" value="Cysteine proteinases"/>
    <property type="match status" value="1"/>
</dbReference>
<feature type="domain" description="Peptidase C1A papain C-terminal" evidence="2">
    <location>
        <begin position="270"/>
        <end position="458"/>
    </location>
</feature>
<dbReference type="SUPFAM" id="SSF53955">
    <property type="entry name" value="Lysozyme-like"/>
    <property type="match status" value="1"/>
</dbReference>
<dbReference type="InterPro" id="IPR038765">
    <property type="entry name" value="Papain-like_cys_pep_sf"/>
</dbReference>
<evidence type="ECO:0000313" key="4">
    <source>
        <dbReference type="EMBL" id="MBC5781529.1"/>
    </source>
</evidence>
<evidence type="ECO:0000259" key="3">
    <source>
        <dbReference type="Pfam" id="PF00182"/>
    </source>
</evidence>
<dbReference type="InterPro" id="IPR000726">
    <property type="entry name" value="Glyco_hydro_19_cat"/>
</dbReference>
<dbReference type="InterPro" id="IPR052354">
    <property type="entry name" value="Cell_Wall_Dynamics_Protein"/>
</dbReference>
<dbReference type="EMBL" id="JACORT010000001">
    <property type="protein sequence ID" value="MBC5781529.1"/>
    <property type="molecule type" value="Genomic_DNA"/>
</dbReference>
<dbReference type="CDD" id="cd02619">
    <property type="entry name" value="Peptidase_C1"/>
    <property type="match status" value="1"/>
</dbReference>
<dbReference type="Pfam" id="PF00112">
    <property type="entry name" value="Peptidase_C1"/>
    <property type="match status" value="1"/>
</dbReference>
<evidence type="ECO:0000256" key="1">
    <source>
        <dbReference type="SAM" id="MobiDB-lite"/>
    </source>
</evidence>
<dbReference type="RefSeq" id="WP_187074284.1">
    <property type="nucleotide sequence ID" value="NZ_JACORT010000001.1"/>
</dbReference>
<organism evidence="4 5">
    <name type="scientific">Ramlibacter cellulosilyticus</name>
    <dbReference type="NCBI Taxonomy" id="2764187"/>
    <lineage>
        <taxon>Bacteria</taxon>
        <taxon>Pseudomonadati</taxon>
        <taxon>Pseudomonadota</taxon>
        <taxon>Betaproteobacteria</taxon>
        <taxon>Burkholderiales</taxon>
        <taxon>Comamonadaceae</taxon>
        <taxon>Ramlibacter</taxon>
    </lineage>
</organism>
<dbReference type="PANTHER" id="PTHR34408:SF1">
    <property type="entry name" value="GLYCOSYL HYDROLASE FAMILY 19 DOMAIN-CONTAINING PROTEIN HI_1415"/>
    <property type="match status" value="1"/>
</dbReference>
<dbReference type="AlphaFoldDB" id="A0A923MN77"/>
<dbReference type="Proteomes" id="UP000608513">
    <property type="component" value="Unassembled WGS sequence"/>
</dbReference>
<proteinExistence type="predicted"/>
<name>A0A923MN77_9BURK</name>
<dbReference type="SUPFAM" id="SSF53474">
    <property type="entry name" value="alpha/beta-Hydrolases"/>
    <property type="match status" value="1"/>
</dbReference>
<feature type="region of interest" description="Disordered" evidence="1">
    <location>
        <begin position="213"/>
        <end position="232"/>
    </location>
</feature>
<dbReference type="Gene3D" id="3.90.70.10">
    <property type="entry name" value="Cysteine proteinases"/>
    <property type="match status" value="1"/>
</dbReference>
<dbReference type="Pfam" id="PF00182">
    <property type="entry name" value="Glyco_hydro_19"/>
    <property type="match status" value="1"/>
</dbReference>
<dbReference type="GO" id="GO:0004568">
    <property type="term" value="F:chitinase activity"/>
    <property type="evidence" value="ECO:0007669"/>
    <property type="project" value="InterPro"/>
</dbReference>
<reference evidence="4" key="1">
    <citation type="submission" date="2020-08" db="EMBL/GenBank/DDBJ databases">
        <title>Ramlibacter sp. USB13 16S ribosomal RNA gene genome sequencing and assembly.</title>
        <authorList>
            <person name="Kang M."/>
        </authorList>
    </citation>
    <scope>NUCLEOTIDE SEQUENCE</scope>
    <source>
        <strain evidence="4">USB13</strain>
    </source>
</reference>
<protein>
    <submittedName>
        <fullName evidence="4">Peptidase C1</fullName>
    </submittedName>
</protein>
<dbReference type="Gene3D" id="1.10.530.10">
    <property type="match status" value="1"/>
</dbReference>
<keyword evidence="5" id="KW-1185">Reference proteome</keyword>